<feature type="compositionally biased region" description="Polar residues" evidence="1">
    <location>
        <begin position="545"/>
        <end position="557"/>
    </location>
</feature>
<gene>
    <name evidence="2" type="ORF">VZT92_013172</name>
</gene>
<comment type="caution">
    <text evidence="2">The sequence shown here is derived from an EMBL/GenBank/DDBJ whole genome shotgun (WGS) entry which is preliminary data.</text>
</comment>
<feature type="compositionally biased region" description="Low complexity" evidence="1">
    <location>
        <begin position="521"/>
        <end position="537"/>
    </location>
</feature>
<feature type="compositionally biased region" description="Pro residues" evidence="1">
    <location>
        <begin position="605"/>
        <end position="629"/>
    </location>
</feature>
<evidence type="ECO:0008006" key="4">
    <source>
        <dbReference type="Google" id="ProtNLM"/>
    </source>
</evidence>
<organism evidence="2 3">
    <name type="scientific">Zoarces viviparus</name>
    <name type="common">Viviparous eelpout</name>
    <name type="synonym">Blennius viviparus</name>
    <dbReference type="NCBI Taxonomy" id="48416"/>
    <lineage>
        <taxon>Eukaryota</taxon>
        <taxon>Metazoa</taxon>
        <taxon>Chordata</taxon>
        <taxon>Craniata</taxon>
        <taxon>Vertebrata</taxon>
        <taxon>Euteleostomi</taxon>
        <taxon>Actinopterygii</taxon>
        <taxon>Neopterygii</taxon>
        <taxon>Teleostei</taxon>
        <taxon>Neoteleostei</taxon>
        <taxon>Acanthomorphata</taxon>
        <taxon>Eupercaria</taxon>
        <taxon>Perciformes</taxon>
        <taxon>Cottioidei</taxon>
        <taxon>Zoarcales</taxon>
        <taxon>Zoarcidae</taxon>
        <taxon>Zoarcinae</taxon>
        <taxon>Zoarces</taxon>
    </lineage>
</organism>
<dbReference type="AlphaFoldDB" id="A0AAW1F2J7"/>
<feature type="compositionally biased region" description="Low complexity" evidence="1">
    <location>
        <begin position="469"/>
        <end position="485"/>
    </location>
</feature>
<dbReference type="EMBL" id="JBCEZU010000111">
    <property type="protein sequence ID" value="KAK9529055.1"/>
    <property type="molecule type" value="Genomic_DNA"/>
</dbReference>
<name>A0AAW1F2J7_ZOAVI</name>
<feature type="compositionally biased region" description="Basic and acidic residues" evidence="1">
    <location>
        <begin position="444"/>
        <end position="453"/>
    </location>
</feature>
<feature type="compositionally biased region" description="Polar residues" evidence="1">
    <location>
        <begin position="502"/>
        <end position="513"/>
    </location>
</feature>
<proteinExistence type="predicted"/>
<feature type="compositionally biased region" description="Polar residues" evidence="1">
    <location>
        <begin position="456"/>
        <end position="468"/>
    </location>
</feature>
<feature type="compositionally biased region" description="Pro residues" evidence="1">
    <location>
        <begin position="239"/>
        <end position="248"/>
    </location>
</feature>
<feature type="compositionally biased region" description="Low complexity" evidence="1">
    <location>
        <begin position="635"/>
        <end position="655"/>
    </location>
</feature>
<feature type="region of interest" description="Disordered" evidence="1">
    <location>
        <begin position="741"/>
        <end position="776"/>
    </location>
</feature>
<feature type="compositionally biased region" description="Basic and acidic residues" evidence="1">
    <location>
        <begin position="402"/>
        <end position="418"/>
    </location>
</feature>
<feature type="compositionally biased region" description="Polar residues" evidence="1">
    <location>
        <begin position="377"/>
        <end position="396"/>
    </location>
</feature>
<evidence type="ECO:0000313" key="2">
    <source>
        <dbReference type="EMBL" id="KAK9529055.1"/>
    </source>
</evidence>
<feature type="compositionally biased region" description="Polar residues" evidence="1">
    <location>
        <begin position="183"/>
        <end position="193"/>
    </location>
</feature>
<feature type="compositionally biased region" description="Polar residues" evidence="1">
    <location>
        <begin position="741"/>
        <end position="750"/>
    </location>
</feature>
<sequence length="776" mass="83892">MKKGKLNFLGRKTQSLFDTKIKPKDMENATLVLESSAIPESGTASVRARPTVNHHTSSFDTFQGFAVPTPKVPLLPPVNGRKINGSVGGNHLSNGSVISLPDLEEEGISVPPPPAMAPPPPPGTFIPPPLDFMGDLNSLNVAQFPSLSMPDPQPTSVPPFMEGEDLTFIQPPPMAPPKPPPTYSNGSASSDPISSPAKVPERPMFSPPLPPSERQHKTPKKPPPKPIRLSSMTNFDSPPGTPAPPPPVQTNTLSTFNPQNTAKLYYVPQTSILSGYEEQDKRQKQMLLLEDSASVKSAPVVAQVDGKAPKVATPYKPAPKDVQELKENLQIPQPSQSPPPEPNKEVKKEIVSVQPEIDKPLPTPRQMSPQLLKVNGTRVNSEPINDQFEGSPSQIRKFSPLLDRKLRNLKGSETHGARDGPAASPLALLMAAKERDKHKSSRPLSRENSRKMIEQPSASIHPSDTNPNSFVVTPKSSSSSPLTSLERIQESLKSISPAVHTPTVQTPVKSSSPALVEDPMPSTRSALSRTATSPSTTHLGEQRLNVVQSPSNSQNTQPEELSMPLLPPPPEFDDLDVYDGIMEPPPSVPPPDPPKKRTPTQNVIPRPPSHVPPPPPKLPPAAPKLPPPDIDVKPKFQPQQKPKAAPAPLPSTLSPSQTTLLSILQKKMLEMDHKMAPVDEADSTSDDWGSPLSDEDNKLPVVQRAVPQSKNYPVVNKAATLNMKELESKLVSKYQETSSVTVPASNGTQSKHQHGMTFTVRPGTKQPITLIRKGDL</sequence>
<feature type="compositionally biased region" description="Pro residues" evidence="1">
    <location>
        <begin position="583"/>
        <end position="592"/>
    </location>
</feature>
<accession>A0AAW1F2J7</accession>
<feature type="compositionally biased region" description="Pro residues" evidence="1">
    <location>
        <begin position="170"/>
        <end position="182"/>
    </location>
</feature>
<feature type="compositionally biased region" description="Low complexity" evidence="1">
    <location>
        <begin position="421"/>
        <end position="431"/>
    </location>
</feature>
<evidence type="ECO:0000313" key="3">
    <source>
        <dbReference type="Proteomes" id="UP001488805"/>
    </source>
</evidence>
<feature type="region of interest" description="Disordered" evidence="1">
    <location>
        <begin position="310"/>
        <end position="655"/>
    </location>
</feature>
<dbReference type="Proteomes" id="UP001488805">
    <property type="component" value="Unassembled WGS sequence"/>
</dbReference>
<feature type="region of interest" description="Disordered" evidence="1">
    <location>
        <begin position="143"/>
        <end position="255"/>
    </location>
</feature>
<dbReference type="PANTHER" id="PTHR35077:SF2">
    <property type="entry name" value="SIMILAR TO AI661453 PROTEIN"/>
    <property type="match status" value="1"/>
</dbReference>
<protein>
    <recommendedName>
        <fullName evidence="4">WH2 domain-containing protein</fullName>
    </recommendedName>
</protein>
<keyword evidence="3" id="KW-1185">Reference proteome</keyword>
<dbReference type="PANTHER" id="PTHR35077">
    <property type="entry name" value="SIMILAR TO AI661453 PROTEIN"/>
    <property type="match status" value="1"/>
</dbReference>
<feature type="region of interest" description="Disordered" evidence="1">
    <location>
        <begin position="677"/>
        <end position="696"/>
    </location>
</feature>
<reference evidence="2 3" key="1">
    <citation type="journal article" date="2024" name="Genome Biol. Evol.">
        <title>Chromosome-level genome assembly of the viviparous eelpout Zoarces viviparus.</title>
        <authorList>
            <person name="Fuhrmann N."/>
            <person name="Brasseur M.V."/>
            <person name="Bakowski C.E."/>
            <person name="Podsiadlowski L."/>
            <person name="Prost S."/>
            <person name="Krehenwinkel H."/>
            <person name="Mayer C."/>
        </authorList>
    </citation>
    <scope>NUCLEOTIDE SEQUENCE [LARGE SCALE GENOMIC DNA]</scope>
    <source>
        <strain evidence="2">NO-MEL_2022_Ind0_liver</strain>
    </source>
</reference>
<evidence type="ECO:0000256" key="1">
    <source>
        <dbReference type="SAM" id="MobiDB-lite"/>
    </source>
</evidence>
<feature type="compositionally biased region" description="Basic and acidic residues" evidence="1">
    <location>
        <begin position="318"/>
        <end position="327"/>
    </location>
</feature>